<dbReference type="GO" id="GO:0005737">
    <property type="term" value="C:cytoplasm"/>
    <property type="evidence" value="ECO:0007669"/>
    <property type="project" value="InterPro"/>
</dbReference>
<sequence length="322" mass="37222">MSSVELGFALSDSTVNKVCFQDNNWSEWDGGKVGGTPNWLHPHANPKDKHICNSCKTPLTFILQIYCPLDTEIDAFHRTLYMFFCRQRACNSTTRFKVFRSQLPRDNPFYTFDSTPSEPLQPHPTDYIPTQSEITNNTSDMLFPHCDIVIDSEHDRNIALDAKELNLLETYQKNRLENNDKNDPLFNDTDIDITQTELKQLLGDDGTPEDEQYVRFLTRIAIAKSQILRYSRWNNTDILWVHSKGIVNDFNIIPSCSNCGSPRKFEFQILPQLLYYLQVDAEHWEWGTLVVFTCVKSCQSPNSCAEEFVFYQAPYSPQTNSQ</sequence>
<proteinExistence type="predicted"/>
<name>A0A024GRJ1_9STRA</name>
<gene>
    <name evidence="2" type="ORF">BN9_108570</name>
</gene>
<dbReference type="OrthoDB" id="443682at2759"/>
<protein>
    <recommendedName>
        <fullName evidence="1">Programmed cell death protein 2 C-terminal domain-containing protein</fullName>
    </recommendedName>
</protein>
<evidence type="ECO:0000313" key="3">
    <source>
        <dbReference type="Proteomes" id="UP000053237"/>
    </source>
</evidence>
<dbReference type="EMBL" id="CAIX01000306">
    <property type="protein sequence ID" value="CCI49519.1"/>
    <property type="molecule type" value="Genomic_DNA"/>
</dbReference>
<dbReference type="AlphaFoldDB" id="A0A024GRJ1"/>
<feature type="domain" description="Programmed cell death protein 2 C-terminal" evidence="1">
    <location>
        <begin position="210"/>
        <end position="312"/>
    </location>
</feature>
<dbReference type="Pfam" id="PF04194">
    <property type="entry name" value="PDCD2_C"/>
    <property type="match status" value="1"/>
</dbReference>
<organism evidence="2 3">
    <name type="scientific">Albugo candida</name>
    <dbReference type="NCBI Taxonomy" id="65357"/>
    <lineage>
        <taxon>Eukaryota</taxon>
        <taxon>Sar</taxon>
        <taxon>Stramenopiles</taxon>
        <taxon>Oomycota</taxon>
        <taxon>Peronosporomycetes</taxon>
        <taxon>Albuginales</taxon>
        <taxon>Albuginaceae</taxon>
        <taxon>Albugo</taxon>
    </lineage>
</organism>
<keyword evidence="3" id="KW-1185">Reference proteome</keyword>
<evidence type="ECO:0000259" key="1">
    <source>
        <dbReference type="Pfam" id="PF04194"/>
    </source>
</evidence>
<evidence type="ECO:0000313" key="2">
    <source>
        <dbReference type="EMBL" id="CCI49519.1"/>
    </source>
</evidence>
<accession>A0A024GRJ1</accession>
<dbReference type="PANTHER" id="PTHR12298:SF4">
    <property type="entry name" value="PROGRAMMED CELL DEATH PROTEIN 2"/>
    <property type="match status" value="1"/>
</dbReference>
<comment type="caution">
    <text evidence="2">The sequence shown here is derived from an EMBL/GenBank/DDBJ whole genome shotgun (WGS) entry which is preliminary data.</text>
</comment>
<reference evidence="2 3" key="1">
    <citation type="submission" date="2012-05" db="EMBL/GenBank/DDBJ databases">
        <title>Recombination and specialization in a pathogen metapopulation.</title>
        <authorList>
            <person name="Gardiner A."/>
            <person name="Kemen E."/>
            <person name="Schultz-Larsen T."/>
            <person name="MacLean D."/>
            <person name="Van Oosterhout C."/>
            <person name="Jones J.D.G."/>
        </authorList>
    </citation>
    <scope>NUCLEOTIDE SEQUENCE [LARGE SCALE GENOMIC DNA]</scope>
    <source>
        <strain evidence="2 3">Ac Nc2</strain>
    </source>
</reference>
<dbReference type="PANTHER" id="PTHR12298">
    <property type="entry name" value="PCDC2 PROGRAMMED CELL DEATH PROTEIN 2 -RELATED"/>
    <property type="match status" value="1"/>
</dbReference>
<dbReference type="InParanoid" id="A0A024GRJ1"/>
<dbReference type="InterPro" id="IPR007320">
    <property type="entry name" value="PDCD2_C"/>
</dbReference>
<dbReference type="Proteomes" id="UP000053237">
    <property type="component" value="Unassembled WGS sequence"/>
</dbReference>
<dbReference type="STRING" id="65357.A0A024GRJ1"/>